<dbReference type="KEGG" id="eao:BD94_3089"/>
<reference evidence="2" key="1">
    <citation type="journal article" date="2013" name="Lancet">
        <title>First case of E anophelis outbreak in an intensive-care unit.</title>
        <authorList>
            <person name="Teo J."/>
            <person name="Tan S.Y."/>
            <person name="Tay M."/>
            <person name="Ding Y."/>
            <person name="Kjelleberg S."/>
            <person name="Givskov M."/>
            <person name="Lin R.T."/>
            <person name="Yang L."/>
        </authorList>
    </citation>
    <scope>NUCLEOTIDE SEQUENCE [LARGE SCALE GENOMIC DNA]</scope>
    <source>
        <strain evidence="2">NUHP1</strain>
    </source>
</reference>
<dbReference type="GO" id="GO:0004029">
    <property type="term" value="F:aldehyde dehydrogenase (NAD+) activity"/>
    <property type="evidence" value="ECO:0007669"/>
    <property type="project" value="TreeGrafter"/>
</dbReference>
<reference evidence="2" key="2">
    <citation type="journal article" date="2015" name="Genome Biol. Evol.">
        <title>Complete Genome Sequence and Transcriptomic Analysis of the Novel Pathogen Elizabethkingia anophelis in Response to Oxidative Stress.</title>
        <authorList>
            <person name="Li Y."/>
            <person name="Liu Y."/>
            <person name="Chew S.C."/>
            <person name="Tay M."/>
            <person name="Salido M.M."/>
            <person name="Teo J."/>
            <person name="Lauro F.M."/>
            <person name="Givskov M."/>
            <person name="Yang L."/>
        </authorList>
    </citation>
    <scope>NUCLEOTIDE SEQUENCE</scope>
    <source>
        <strain evidence="2">NUHP1</strain>
    </source>
</reference>
<dbReference type="InterPro" id="IPR051783">
    <property type="entry name" value="NAD(P)-dependent_oxidoreduct"/>
</dbReference>
<dbReference type="Pfam" id="PF01370">
    <property type="entry name" value="Epimerase"/>
    <property type="match status" value="1"/>
</dbReference>
<evidence type="ECO:0000313" key="3">
    <source>
        <dbReference type="Proteomes" id="UP000028933"/>
    </source>
</evidence>
<dbReference type="InterPro" id="IPR001509">
    <property type="entry name" value="Epimerase_deHydtase"/>
</dbReference>
<accession>A0A077EKT4</accession>
<gene>
    <name evidence="2" type="ORF">BD94_3089</name>
</gene>
<dbReference type="HOGENOM" id="CLU_007383_6_0_10"/>
<dbReference type="SUPFAM" id="SSF51735">
    <property type="entry name" value="NAD(P)-binding Rossmann-fold domains"/>
    <property type="match status" value="1"/>
</dbReference>
<organism evidence="2 3">
    <name type="scientific">Elizabethkingia anophelis NUHP1</name>
    <dbReference type="NCBI Taxonomy" id="1338011"/>
    <lineage>
        <taxon>Bacteria</taxon>
        <taxon>Pseudomonadati</taxon>
        <taxon>Bacteroidota</taxon>
        <taxon>Flavobacteriia</taxon>
        <taxon>Flavobacteriales</taxon>
        <taxon>Weeksellaceae</taxon>
        <taxon>Elizabethkingia</taxon>
    </lineage>
</organism>
<dbReference type="PANTHER" id="PTHR48079:SF6">
    <property type="entry name" value="NAD(P)-BINDING DOMAIN-CONTAINING PROTEIN-RELATED"/>
    <property type="match status" value="1"/>
</dbReference>
<sequence>MVLVTGATGILGRVIALKLLEKGFNVKATKRPSSNINDVKHSWHAYTDKAEEYFNKIQWVDADFDDTDSLQHALEGVTEVYHCAARVSFNPKFRRELYHTNIDGTKNLLYACEGSSVNKFCFISSIAVLDGFNENGELDEDSDFKHALDHSAYAKSKHFSEMEVWRASAEGLNTVIVLPGIILGTGNWEASSGKLFNSFEVTPYTFSGSSAYVDARDVADISIALMEKNIFGERFITISETRTYKSFSEKVRSKLGLSTPKIIPDGLLHFSRIFGKLGFLIPPLKMLNKANIEAITAHNKISNKKIKDQLGYQFIPLDESIDFHLNNYIKDKKLKS</sequence>
<evidence type="ECO:0000259" key="1">
    <source>
        <dbReference type="Pfam" id="PF01370"/>
    </source>
</evidence>
<dbReference type="RefSeq" id="WP_024566150.1">
    <property type="nucleotide sequence ID" value="NZ_CP007547.1"/>
</dbReference>
<dbReference type="STRING" id="1338011.BD94_3089"/>
<dbReference type="EMBL" id="CP007547">
    <property type="protein sequence ID" value="AIL46864.1"/>
    <property type="molecule type" value="Genomic_DNA"/>
</dbReference>
<dbReference type="Proteomes" id="UP000028933">
    <property type="component" value="Chromosome"/>
</dbReference>
<dbReference type="AlphaFoldDB" id="A0A077EKT4"/>
<dbReference type="InterPro" id="IPR036291">
    <property type="entry name" value="NAD(P)-bd_dom_sf"/>
</dbReference>
<feature type="domain" description="NAD-dependent epimerase/dehydratase" evidence="1">
    <location>
        <begin position="2"/>
        <end position="228"/>
    </location>
</feature>
<proteinExistence type="predicted"/>
<dbReference type="GO" id="GO:0005737">
    <property type="term" value="C:cytoplasm"/>
    <property type="evidence" value="ECO:0007669"/>
    <property type="project" value="TreeGrafter"/>
</dbReference>
<name>A0A077EKT4_9FLAO</name>
<evidence type="ECO:0000313" key="2">
    <source>
        <dbReference type="EMBL" id="AIL46864.1"/>
    </source>
</evidence>
<dbReference type="eggNOG" id="COG0451">
    <property type="taxonomic scope" value="Bacteria"/>
</dbReference>
<dbReference type="Gene3D" id="3.40.50.720">
    <property type="entry name" value="NAD(P)-binding Rossmann-like Domain"/>
    <property type="match status" value="1"/>
</dbReference>
<dbReference type="PANTHER" id="PTHR48079">
    <property type="entry name" value="PROTEIN YEEZ"/>
    <property type="match status" value="1"/>
</dbReference>
<protein>
    <submittedName>
        <fullName evidence="2">Dihydroflavonol-4-reductase</fullName>
    </submittedName>
</protein>